<evidence type="ECO:0000259" key="4">
    <source>
        <dbReference type="PROSITE" id="PS01124"/>
    </source>
</evidence>
<name>A0ABQ5YTJ7_9BURK</name>
<gene>
    <name evidence="5" type="ORF">GCM10007875_13210</name>
</gene>
<evidence type="ECO:0000313" key="6">
    <source>
        <dbReference type="Proteomes" id="UP001156664"/>
    </source>
</evidence>
<dbReference type="Pfam" id="PF12833">
    <property type="entry name" value="HTH_18"/>
    <property type="match status" value="1"/>
</dbReference>
<keyword evidence="3" id="KW-0804">Transcription</keyword>
<evidence type="ECO:0000256" key="2">
    <source>
        <dbReference type="ARBA" id="ARBA00023125"/>
    </source>
</evidence>
<proteinExistence type="predicted"/>
<dbReference type="PROSITE" id="PS01124">
    <property type="entry name" value="HTH_ARAC_FAMILY_2"/>
    <property type="match status" value="1"/>
</dbReference>
<dbReference type="InterPro" id="IPR018060">
    <property type="entry name" value="HTH_AraC"/>
</dbReference>
<dbReference type="Pfam" id="PF12625">
    <property type="entry name" value="Arabinose_bd"/>
    <property type="match status" value="1"/>
</dbReference>
<evidence type="ECO:0000313" key="5">
    <source>
        <dbReference type="EMBL" id="GLR26233.1"/>
    </source>
</evidence>
<keyword evidence="2" id="KW-0238">DNA-binding</keyword>
<reference evidence="6" key="1">
    <citation type="journal article" date="2019" name="Int. J. Syst. Evol. Microbiol.">
        <title>The Global Catalogue of Microorganisms (GCM) 10K type strain sequencing project: providing services to taxonomists for standard genome sequencing and annotation.</title>
        <authorList>
            <consortium name="The Broad Institute Genomics Platform"/>
            <consortium name="The Broad Institute Genome Sequencing Center for Infectious Disease"/>
            <person name="Wu L."/>
            <person name="Ma J."/>
        </authorList>
    </citation>
    <scope>NUCLEOTIDE SEQUENCE [LARGE SCALE GENOMIC DNA]</scope>
    <source>
        <strain evidence="6">NBRC 105857</strain>
    </source>
</reference>
<keyword evidence="1" id="KW-0805">Transcription regulation</keyword>
<accession>A0ABQ5YTJ7</accession>
<dbReference type="InterPro" id="IPR032687">
    <property type="entry name" value="AraC-type_N"/>
</dbReference>
<dbReference type="Gene3D" id="1.10.10.60">
    <property type="entry name" value="Homeodomain-like"/>
    <property type="match status" value="1"/>
</dbReference>
<sequence>MHFWDFRRSVASIAVLVKFAQLKGLEADKMLAGSGVSSSQLELMHLEVSAGQELRVVQNLIRALGHNGLGFEVGGCYHLSSFGLWGYGLISSATLKDAVKLALRFIQLTFAFSLIGFSENANGGTLTFGEPELDPVLTQFLIERDMAAALNLLHELTAKAEGIERIEFRTRKLAFDDYPQKHQPEWPEYPLTFGCARNQILMSSTLLDYPLPQANPMTVAMCEQLCTELIQRRLQTATTSERVRQYLRVPGVGCPDLPTMARMLHLSERTFRRRLSEEGTSYRDICAATRREMALEMLQNKSITMAEIGETLGFSDLSSFSQAFKRWTGLTATQCRKNL</sequence>
<dbReference type="InterPro" id="IPR009057">
    <property type="entry name" value="Homeodomain-like_sf"/>
</dbReference>
<dbReference type="Proteomes" id="UP001156664">
    <property type="component" value="Unassembled WGS sequence"/>
</dbReference>
<dbReference type="PANTHER" id="PTHR47894:SF1">
    <property type="entry name" value="HTH-TYPE TRANSCRIPTIONAL REGULATOR VQSM"/>
    <property type="match status" value="1"/>
</dbReference>
<evidence type="ECO:0000256" key="1">
    <source>
        <dbReference type="ARBA" id="ARBA00023015"/>
    </source>
</evidence>
<feature type="domain" description="HTH araC/xylS-type" evidence="4">
    <location>
        <begin position="241"/>
        <end position="338"/>
    </location>
</feature>
<evidence type="ECO:0000256" key="3">
    <source>
        <dbReference type="ARBA" id="ARBA00023163"/>
    </source>
</evidence>
<dbReference type="SMART" id="SM00342">
    <property type="entry name" value="HTH_ARAC"/>
    <property type="match status" value="1"/>
</dbReference>
<dbReference type="SUPFAM" id="SSF46689">
    <property type="entry name" value="Homeodomain-like"/>
    <property type="match status" value="1"/>
</dbReference>
<dbReference type="PANTHER" id="PTHR47894">
    <property type="entry name" value="HTH-TYPE TRANSCRIPTIONAL REGULATOR GADX"/>
    <property type="match status" value="1"/>
</dbReference>
<dbReference type="EMBL" id="BSOJ01000012">
    <property type="protein sequence ID" value="GLR26233.1"/>
    <property type="molecule type" value="Genomic_DNA"/>
</dbReference>
<keyword evidence="6" id="KW-1185">Reference proteome</keyword>
<protein>
    <submittedName>
        <fullName evidence="5">AraC family transcriptional regulator</fullName>
    </submittedName>
</protein>
<organism evidence="5 6">
    <name type="scientific">Limnobacter litoralis</name>
    <dbReference type="NCBI Taxonomy" id="481366"/>
    <lineage>
        <taxon>Bacteria</taxon>
        <taxon>Pseudomonadati</taxon>
        <taxon>Pseudomonadota</taxon>
        <taxon>Betaproteobacteria</taxon>
        <taxon>Burkholderiales</taxon>
        <taxon>Burkholderiaceae</taxon>
        <taxon>Limnobacter</taxon>
    </lineage>
</organism>
<comment type="caution">
    <text evidence="5">The sequence shown here is derived from an EMBL/GenBank/DDBJ whole genome shotgun (WGS) entry which is preliminary data.</text>
</comment>